<dbReference type="Gene3D" id="3.60.40.10">
    <property type="entry name" value="PPM-type phosphatase domain"/>
    <property type="match status" value="1"/>
</dbReference>
<feature type="transmembrane region" description="Helical" evidence="3">
    <location>
        <begin position="47"/>
        <end position="68"/>
    </location>
</feature>
<evidence type="ECO:0000256" key="3">
    <source>
        <dbReference type="SAM" id="Phobius"/>
    </source>
</evidence>
<accession>A0A239JR02</accession>
<evidence type="ECO:0000313" key="7">
    <source>
        <dbReference type="Proteomes" id="UP000198280"/>
    </source>
</evidence>
<dbReference type="Pfam" id="PF13581">
    <property type="entry name" value="HATPase_c_2"/>
    <property type="match status" value="1"/>
</dbReference>
<evidence type="ECO:0000259" key="5">
    <source>
        <dbReference type="Pfam" id="PF13581"/>
    </source>
</evidence>
<dbReference type="CDD" id="cd16936">
    <property type="entry name" value="HATPase_RsbW-like"/>
    <property type="match status" value="1"/>
</dbReference>
<dbReference type="GO" id="GO:0004674">
    <property type="term" value="F:protein serine/threonine kinase activity"/>
    <property type="evidence" value="ECO:0007669"/>
    <property type="project" value="UniProtKB-KW"/>
</dbReference>
<evidence type="ECO:0000256" key="1">
    <source>
        <dbReference type="ARBA" id="ARBA00022527"/>
    </source>
</evidence>
<feature type="domain" description="PPM-type phosphatase" evidence="4">
    <location>
        <begin position="223"/>
        <end position="354"/>
    </location>
</feature>
<dbReference type="PANTHER" id="PTHR35526:SF3">
    <property type="entry name" value="ANTI-SIGMA-F FACTOR RSBW"/>
    <property type="match status" value="1"/>
</dbReference>
<dbReference type="Proteomes" id="UP000198280">
    <property type="component" value="Unassembled WGS sequence"/>
</dbReference>
<feature type="domain" description="Histidine kinase/HSP90-like ATPase" evidence="5">
    <location>
        <begin position="429"/>
        <end position="537"/>
    </location>
</feature>
<gene>
    <name evidence="6" type="ORF">SAMN05216252_113165</name>
</gene>
<feature type="region of interest" description="Disordered" evidence="2">
    <location>
        <begin position="354"/>
        <end position="384"/>
    </location>
</feature>
<dbReference type="InterPro" id="IPR003594">
    <property type="entry name" value="HATPase_dom"/>
</dbReference>
<dbReference type="EMBL" id="FZOF01000013">
    <property type="protein sequence ID" value="SNT08245.1"/>
    <property type="molecule type" value="Genomic_DNA"/>
</dbReference>
<dbReference type="Pfam" id="PF07228">
    <property type="entry name" value="SpoIIE"/>
    <property type="match status" value="1"/>
</dbReference>
<evidence type="ECO:0000313" key="6">
    <source>
        <dbReference type="EMBL" id="SNT08245.1"/>
    </source>
</evidence>
<feature type="transmembrane region" description="Helical" evidence="3">
    <location>
        <begin position="100"/>
        <end position="120"/>
    </location>
</feature>
<dbReference type="PANTHER" id="PTHR35526">
    <property type="entry name" value="ANTI-SIGMA-F FACTOR RSBW-RELATED"/>
    <property type="match status" value="1"/>
</dbReference>
<dbReference type="InterPro" id="IPR001932">
    <property type="entry name" value="PPM-type_phosphatase-like_dom"/>
</dbReference>
<dbReference type="OrthoDB" id="3297757at2"/>
<dbReference type="SUPFAM" id="SSF55874">
    <property type="entry name" value="ATPase domain of HSP90 chaperone/DNA topoisomerase II/histidine kinase"/>
    <property type="match status" value="1"/>
</dbReference>
<keyword evidence="3" id="KW-0812">Transmembrane</keyword>
<feature type="compositionally biased region" description="Basic and acidic residues" evidence="2">
    <location>
        <begin position="370"/>
        <end position="383"/>
    </location>
</feature>
<dbReference type="RefSeq" id="WP_143681633.1">
    <property type="nucleotide sequence ID" value="NZ_FZOF01000013.1"/>
</dbReference>
<dbReference type="FunFam" id="3.30.565.10:FF:000028">
    <property type="entry name" value="PAS sensor protein"/>
    <property type="match status" value="1"/>
</dbReference>
<keyword evidence="6" id="KW-0808">Transferase</keyword>
<keyword evidence="3" id="KW-1133">Transmembrane helix</keyword>
<dbReference type="InterPro" id="IPR050267">
    <property type="entry name" value="Anti-sigma-factor_SerPK"/>
</dbReference>
<keyword evidence="3" id="KW-0472">Membrane</keyword>
<proteinExistence type="predicted"/>
<name>A0A239JR02_9ACTN</name>
<evidence type="ECO:0000256" key="2">
    <source>
        <dbReference type="SAM" id="MobiDB-lite"/>
    </source>
</evidence>
<dbReference type="InterPro" id="IPR036890">
    <property type="entry name" value="HATPase_C_sf"/>
</dbReference>
<keyword evidence="6" id="KW-0418">Kinase</keyword>
<keyword evidence="1" id="KW-0723">Serine/threonine-protein kinase</keyword>
<dbReference type="InterPro" id="IPR036457">
    <property type="entry name" value="PPM-type-like_dom_sf"/>
</dbReference>
<evidence type="ECO:0000259" key="4">
    <source>
        <dbReference type="Pfam" id="PF07228"/>
    </source>
</evidence>
<dbReference type="AlphaFoldDB" id="A0A239JR02"/>
<protein>
    <submittedName>
        <fullName evidence="6">Histidine kinase-like ATPase domain-containing protein</fullName>
    </submittedName>
</protein>
<organism evidence="6 7">
    <name type="scientific">Actinacidiphila glaucinigra</name>
    <dbReference type="NCBI Taxonomy" id="235986"/>
    <lineage>
        <taxon>Bacteria</taxon>
        <taxon>Bacillati</taxon>
        <taxon>Actinomycetota</taxon>
        <taxon>Actinomycetes</taxon>
        <taxon>Kitasatosporales</taxon>
        <taxon>Streptomycetaceae</taxon>
        <taxon>Actinacidiphila</taxon>
    </lineage>
</organism>
<reference evidence="6 7" key="1">
    <citation type="submission" date="2017-06" db="EMBL/GenBank/DDBJ databases">
        <authorList>
            <person name="Kim H.J."/>
            <person name="Triplett B.A."/>
        </authorList>
    </citation>
    <scope>NUCLEOTIDE SEQUENCE [LARGE SCALE GENOMIC DNA]</scope>
    <source>
        <strain evidence="6 7">CGMCC 4.1858</strain>
    </source>
</reference>
<keyword evidence="7" id="KW-1185">Reference proteome</keyword>
<feature type="transmembrane region" description="Helical" evidence="3">
    <location>
        <begin position="126"/>
        <end position="143"/>
    </location>
</feature>
<sequence length="547" mass="58020">MNVHSPKARTPAQRIPNPAPHIMRIVSQALRTTSEGTVTRMATPRLLLFRHPGALLAVYLAAACALQLKASAVGLVRWSDYLVLTPVMAAALLPLRHTLIFGASTLATSVAIYGFAIPGVSEGGRTVVVTAAFLSLGMSLVICRVRIRQKARCAFAVPAPSGEATGRIASAPRQDAGDLCASLLAEGPPPGRLPQPAAVELAYGRADDGRPQAHWLDAIPLSGARVALVAGSVTEDGEPAPTLVPELRVAVRTLADMDMRPDETLIHLQDVLHRLQPDDAAHDVTASCLYAIYDPVTADCTLACAGHPAPIVISPEGVTIAVDLPPGTPLGRARAHVTTAEIRLGRGSVLLLHTHSPKPTGSGTGAGTRTRTDESTVRERRIEPQSSLAATCHTALRALAAEGGPRQLRVLAARTRTLDTTTVASWDLTADPAAVSVAREHVTAQLAAWGLDEAAPTAVLIVSELVTNAIRHSQPPVHLRLIRCDTRLTCEVTDGSTTTPHLRRARTLDESGRGLFIVAQLTCRWGARHHPQGKTIWAEHIPQREAT</sequence>
<dbReference type="Gene3D" id="3.30.565.10">
    <property type="entry name" value="Histidine kinase-like ATPase, C-terminal domain"/>
    <property type="match status" value="1"/>
</dbReference>